<sequence>MKMVTFSGLIFLLVFYFLFTNFYLKKHRGIKRTSKSIFHEDKNRYGIILQGIILVGFVYALMYIFVELDISELSLATQLSPIAGLFVSQKFFTGLEEWILHRDKERYWYEWSETVLTLLVFGLFIMMEG</sequence>
<dbReference type="Proteomes" id="UP000092661">
    <property type="component" value="Chromosome"/>
</dbReference>
<dbReference type="RefSeq" id="WP_065536473.1">
    <property type="nucleotide sequence ID" value="NZ_CP016534.2"/>
</dbReference>
<reference evidence="2" key="1">
    <citation type="submission" date="2016-10" db="EMBL/GenBank/DDBJ databases">
        <authorList>
            <person name="See-Too W.S."/>
        </authorList>
    </citation>
    <scope>NUCLEOTIDE SEQUENCE</scope>
    <source>
        <strain evidence="2">DSM 14505</strain>
    </source>
</reference>
<dbReference type="InterPro" id="IPR025441">
    <property type="entry name" value="DUF4181"/>
</dbReference>
<keyword evidence="1" id="KW-0812">Transmembrane</keyword>
<keyword evidence="1" id="KW-1133">Transmembrane helix</keyword>
<dbReference type="EMBL" id="CP016534">
    <property type="protein sequence ID" value="ANU09696.1"/>
    <property type="molecule type" value="Genomic_DNA"/>
</dbReference>
<dbReference type="Pfam" id="PF13789">
    <property type="entry name" value="DUF4181"/>
    <property type="match status" value="1"/>
</dbReference>
<evidence type="ECO:0000256" key="1">
    <source>
        <dbReference type="SAM" id="Phobius"/>
    </source>
</evidence>
<keyword evidence="1" id="KW-0472">Membrane</keyword>
<feature type="transmembrane region" description="Helical" evidence="1">
    <location>
        <begin position="107"/>
        <end position="127"/>
    </location>
</feature>
<proteinExistence type="predicted"/>
<evidence type="ECO:0000313" key="2">
    <source>
        <dbReference type="EMBL" id="ANU09696.1"/>
    </source>
</evidence>
<evidence type="ECO:0000313" key="3">
    <source>
        <dbReference type="Proteomes" id="UP000092661"/>
    </source>
</evidence>
<organism evidence="2 3">
    <name type="scientific">Planococcus antarcticus DSM 14505</name>
    <dbReference type="NCBI Taxonomy" id="1185653"/>
    <lineage>
        <taxon>Bacteria</taxon>
        <taxon>Bacillati</taxon>
        <taxon>Bacillota</taxon>
        <taxon>Bacilli</taxon>
        <taxon>Bacillales</taxon>
        <taxon>Caryophanaceae</taxon>
        <taxon>Planococcus</taxon>
    </lineage>
</organism>
<keyword evidence="3" id="KW-1185">Reference proteome</keyword>
<accession>A0ABM6D306</accession>
<name>A0ABM6D306_9BACL</name>
<feature type="transmembrane region" description="Helical" evidence="1">
    <location>
        <begin position="45"/>
        <end position="66"/>
    </location>
</feature>
<feature type="transmembrane region" description="Helical" evidence="1">
    <location>
        <begin position="6"/>
        <end position="24"/>
    </location>
</feature>
<protein>
    <submittedName>
        <fullName evidence="2">DUF4181 domain-containing protein</fullName>
    </submittedName>
</protein>
<gene>
    <name evidence="2" type="ORF">BBH88_04985</name>
</gene>